<evidence type="ECO:0000259" key="9">
    <source>
        <dbReference type="Pfam" id="PF00361"/>
    </source>
</evidence>
<dbReference type="InterPro" id="IPR001750">
    <property type="entry name" value="ND/Mrp_TM"/>
</dbReference>
<keyword evidence="6 8" id="KW-0472">Membrane</keyword>
<keyword evidence="11" id="KW-1185">Reference proteome</keyword>
<evidence type="ECO:0000313" key="10">
    <source>
        <dbReference type="EMBL" id="OXS99467.1"/>
    </source>
</evidence>
<dbReference type="InterPro" id="IPR050586">
    <property type="entry name" value="CPA3_Na-H_Antiporter_D"/>
</dbReference>
<dbReference type="NCBIfam" id="NF009306">
    <property type="entry name" value="PRK12663.1"/>
    <property type="match status" value="1"/>
</dbReference>
<feature type="transmembrane region" description="Helical" evidence="8">
    <location>
        <begin position="56"/>
        <end position="74"/>
    </location>
</feature>
<dbReference type="Proteomes" id="UP000215405">
    <property type="component" value="Unassembled WGS sequence"/>
</dbReference>
<evidence type="ECO:0000256" key="7">
    <source>
        <dbReference type="RuleBase" id="RU000320"/>
    </source>
</evidence>
<dbReference type="GO" id="GO:0005886">
    <property type="term" value="C:plasma membrane"/>
    <property type="evidence" value="ECO:0007669"/>
    <property type="project" value="UniProtKB-SubCell"/>
</dbReference>
<keyword evidence="3" id="KW-1003">Cell membrane</keyword>
<accession>A0A231UU54</accession>
<feature type="transmembrane region" description="Helical" evidence="8">
    <location>
        <begin position="351"/>
        <end position="372"/>
    </location>
</feature>
<sequence length="519" mass="54284">MAATGVTKVDRSLAMVTEALGAWDWLVIAPVALPLLGAAALLLIRKRIAWHAPASIAIMLLMLAADVGLLIRVWNEGPVHMAMGSWLPPFGIIFAVDTLGAVFATITAFIGLVCAVYATAEIDTTEYRYGYFTFYLLMLAGVTGAFLTGDVFNLYVWFEVLLISSFGLLALGSNPIQLDGTFKYAILNLVATTLFLITVGLIYGIAGTLNMADLAIKARSGDLGAPVMSFGVLLTFAFLMKAAAFPLNAWLPASYHVTRSASSALFAALLTKVGVYALLRTLVLVFPELGETFAPVLLIVANSTMIAGALGLLASNDIRRMVGWAVISGIGVILVGLGLGEAAALSGAIAYAIHSMVVMAGLYLLAGAMSWLAGTDSLFKMGGLAVHSPALLLCGLGIVLATAGLPPFSGLWPKAILVEAALSKAAYVTVGIILVNGLLTTIALGRMFAFGFWRAAQMERSELAPFPLLSKSRIVPVATIAIVSLAGGLYPEPWLAASRQAAAGLLDAATYINAVLPEG</sequence>
<keyword evidence="5 8" id="KW-1133">Transmembrane helix</keyword>
<evidence type="ECO:0000256" key="1">
    <source>
        <dbReference type="ARBA" id="ARBA00004651"/>
    </source>
</evidence>
<dbReference type="AlphaFoldDB" id="A0A231UU54"/>
<feature type="transmembrane region" description="Helical" evidence="8">
    <location>
        <begin position="425"/>
        <end position="453"/>
    </location>
</feature>
<feature type="transmembrane region" description="Helical" evidence="8">
    <location>
        <begin position="129"/>
        <end position="148"/>
    </location>
</feature>
<keyword evidence="4 7" id="KW-0812">Transmembrane</keyword>
<feature type="transmembrane region" description="Helical" evidence="8">
    <location>
        <begin position="25"/>
        <end position="44"/>
    </location>
</feature>
<feature type="transmembrane region" description="Helical" evidence="8">
    <location>
        <begin position="321"/>
        <end position="339"/>
    </location>
</feature>
<feature type="transmembrane region" description="Helical" evidence="8">
    <location>
        <begin position="184"/>
        <end position="206"/>
    </location>
</feature>
<feature type="domain" description="NADH:quinone oxidoreductase/Mrp antiporter transmembrane" evidence="9">
    <location>
        <begin position="149"/>
        <end position="440"/>
    </location>
</feature>
<evidence type="ECO:0000256" key="4">
    <source>
        <dbReference type="ARBA" id="ARBA00022692"/>
    </source>
</evidence>
<protein>
    <submittedName>
        <fullName evidence="10">Na+/H+ antiporter subunit D</fullName>
    </submittedName>
</protein>
<comment type="subcellular location">
    <subcellularLocation>
        <location evidence="1">Cell membrane</location>
        <topology evidence="1">Multi-pass membrane protein</topology>
    </subcellularLocation>
    <subcellularLocation>
        <location evidence="7">Membrane</location>
        <topology evidence="7">Multi-pass membrane protein</topology>
    </subcellularLocation>
</comment>
<evidence type="ECO:0000256" key="3">
    <source>
        <dbReference type="ARBA" id="ARBA00022475"/>
    </source>
</evidence>
<organism evidence="10 11">
    <name type="scientific">Notoacmeibacter marinus</name>
    <dbReference type="NCBI Taxonomy" id="1876515"/>
    <lineage>
        <taxon>Bacteria</taxon>
        <taxon>Pseudomonadati</taxon>
        <taxon>Pseudomonadota</taxon>
        <taxon>Alphaproteobacteria</taxon>
        <taxon>Hyphomicrobiales</taxon>
        <taxon>Notoacmeibacteraceae</taxon>
        <taxon>Notoacmeibacter</taxon>
    </lineage>
</organism>
<proteinExistence type="inferred from homology"/>
<feature type="transmembrane region" description="Helical" evidence="8">
    <location>
        <begin position="263"/>
        <end position="286"/>
    </location>
</feature>
<comment type="caution">
    <text evidence="10">The sequence shown here is derived from an EMBL/GenBank/DDBJ whole genome shotgun (WGS) entry which is preliminary data.</text>
</comment>
<feature type="transmembrane region" description="Helical" evidence="8">
    <location>
        <begin position="226"/>
        <end position="251"/>
    </location>
</feature>
<gene>
    <name evidence="10" type="ORF">B7H23_15060</name>
</gene>
<name>A0A231UU54_9HYPH</name>
<comment type="similarity">
    <text evidence="2">Belongs to the CPA3 antiporters (TC 2.A.63) subunit D family.</text>
</comment>
<dbReference type="PANTHER" id="PTHR42703">
    <property type="entry name" value="NADH DEHYDROGENASE"/>
    <property type="match status" value="1"/>
</dbReference>
<dbReference type="OrthoDB" id="9768329at2"/>
<feature type="transmembrane region" description="Helical" evidence="8">
    <location>
        <begin position="292"/>
        <end position="314"/>
    </location>
</feature>
<evidence type="ECO:0000256" key="8">
    <source>
        <dbReference type="SAM" id="Phobius"/>
    </source>
</evidence>
<dbReference type="Pfam" id="PF00361">
    <property type="entry name" value="Proton_antipo_M"/>
    <property type="match status" value="1"/>
</dbReference>
<evidence type="ECO:0000256" key="2">
    <source>
        <dbReference type="ARBA" id="ARBA00005346"/>
    </source>
</evidence>
<dbReference type="RefSeq" id="WP_094078245.1">
    <property type="nucleotide sequence ID" value="NZ_NBYO01000003.1"/>
</dbReference>
<feature type="transmembrane region" description="Helical" evidence="8">
    <location>
        <begin position="154"/>
        <end position="172"/>
    </location>
</feature>
<evidence type="ECO:0000256" key="6">
    <source>
        <dbReference type="ARBA" id="ARBA00023136"/>
    </source>
</evidence>
<dbReference type="PRINTS" id="PR01434">
    <property type="entry name" value="NADHDHGNASE5"/>
</dbReference>
<evidence type="ECO:0000256" key="5">
    <source>
        <dbReference type="ARBA" id="ARBA00022989"/>
    </source>
</evidence>
<evidence type="ECO:0000313" key="11">
    <source>
        <dbReference type="Proteomes" id="UP000215405"/>
    </source>
</evidence>
<feature type="transmembrane region" description="Helical" evidence="8">
    <location>
        <begin position="86"/>
        <end position="117"/>
    </location>
</feature>
<reference evidence="11" key="1">
    <citation type="journal article" date="2017" name="Int. J. Syst. Evol. Microbiol.">
        <title>Notoacmeibacter marinus gen. nov., sp. nov., isolated from the gut of a limpet and proposal of Notoacmeibacteraceae fam. nov. in the order Rhizobiales of the class Alphaproteobacteria.</title>
        <authorList>
            <person name="Huang Z."/>
            <person name="Guo F."/>
            <person name="Lai Q."/>
        </authorList>
    </citation>
    <scope>NUCLEOTIDE SEQUENCE [LARGE SCALE GENOMIC DNA]</scope>
    <source>
        <strain evidence="11">XMTR2A4</strain>
    </source>
</reference>
<dbReference type="PANTHER" id="PTHR42703:SF1">
    <property type="entry name" value="NA(+)_H(+) ANTIPORTER SUBUNIT D1"/>
    <property type="match status" value="1"/>
</dbReference>
<feature type="transmembrane region" description="Helical" evidence="8">
    <location>
        <begin position="384"/>
        <end position="405"/>
    </location>
</feature>
<dbReference type="EMBL" id="NBYO01000003">
    <property type="protein sequence ID" value="OXS99467.1"/>
    <property type="molecule type" value="Genomic_DNA"/>
</dbReference>